<feature type="transmembrane region" description="Helical" evidence="1">
    <location>
        <begin position="125"/>
        <end position="145"/>
    </location>
</feature>
<feature type="transmembrane region" description="Helical" evidence="1">
    <location>
        <begin position="63"/>
        <end position="86"/>
    </location>
</feature>
<gene>
    <name evidence="3" type="ORF">HNR21_006828</name>
</gene>
<feature type="transmembrane region" description="Helical" evidence="1">
    <location>
        <begin position="280"/>
        <end position="298"/>
    </location>
</feature>
<dbReference type="PANTHER" id="PTHR37312:SF1">
    <property type="entry name" value="MEMBRANE-BOUND ACYLTRANSFERASE YKRP-RELATED"/>
    <property type="match status" value="1"/>
</dbReference>
<dbReference type="RefSeq" id="WP_182708345.1">
    <property type="nucleotide sequence ID" value="NZ_JACJII010000001.1"/>
</dbReference>
<dbReference type="EMBL" id="JACJII010000001">
    <property type="protein sequence ID" value="MBA9007946.1"/>
    <property type="molecule type" value="Genomic_DNA"/>
</dbReference>
<dbReference type="AlphaFoldDB" id="A0A7W3N5H1"/>
<organism evidence="3 4">
    <name type="scientific">Thermomonospora cellulosilytica</name>
    <dbReference type="NCBI Taxonomy" id="1411118"/>
    <lineage>
        <taxon>Bacteria</taxon>
        <taxon>Bacillati</taxon>
        <taxon>Actinomycetota</taxon>
        <taxon>Actinomycetes</taxon>
        <taxon>Streptosporangiales</taxon>
        <taxon>Thermomonosporaceae</taxon>
        <taxon>Thermomonospora</taxon>
    </lineage>
</organism>
<accession>A0A7W3N5H1</accession>
<feature type="domain" description="Acyltransferase 3" evidence="2">
    <location>
        <begin position="34"/>
        <end position="333"/>
    </location>
</feature>
<feature type="transmembrane region" description="Helical" evidence="1">
    <location>
        <begin position="318"/>
        <end position="339"/>
    </location>
</feature>
<proteinExistence type="predicted"/>
<dbReference type="InterPro" id="IPR052734">
    <property type="entry name" value="Nod_factor_acetyltransferase"/>
</dbReference>
<dbReference type="PANTHER" id="PTHR37312">
    <property type="entry name" value="MEMBRANE-BOUND ACYLTRANSFERASE YKRP-RELATED"/>
    <property type="match status" value="1"/>
</dbReference>
<evidence type="ECO:0000313" key="4">
    <source>
        <dbReference type="Proteomes" id="UP000539313"/>
    </source>
</evidence>
<keyword evidence="3" id="KW-0808">Transferase</keyword>
<name>A0A7W3N5H1_9ACTN</name>
<dbReference type="GO" id="GO:0016747">
    <property type="term" value="F:acyltransferase activity, transferring groups other than amino-acyl groups"/>
    <property type="evidence" value="ECO:0007669"/>
    <property type="project" value="InterPro"/>
</dbReference>
<feature type="transmembrane region" description="Helical" evidence="1">
    <location>
        <begin position="208"/>
        <end position="228"/>
    </location>
</feature>
<feature type="transmembrane region" description="Helical" evidence="1">
    <location>
        <begin position="254"/>
        <end position="273"/>
    </location>
</feature>
<evidence type="ECO:0000259" key="2">
    <source>
        <dbReference type="Pfam" id="PF01757"/>
    </source>
</evidence>
<keyword evidence="1" id="KW-1133">Transmembrane helix</keyword>
<keyword evidence="1" id="KW-0812">Transmembrane</keyword>
<dbReference type="Pfam" id="PF01757">
    <property type="entry name" value="Acyl_transf_3"/>
    <property type="match status" value="1"/>
</dbReference>
<reference evidence="3 4" key="1">
    <citation type="submission" date="2020-08" db="EMBL/GenBank/DDBJ databases">
        <title>Sequencing the genomes of 1000 actinobacteria strains.</title>
        <authorList>
            <person name="Klenk H.-P."/>
        </authorList>
    </citation>
    <scope>NUCLEOTIDE SEQUENCE [LARGE SCALE GENOMIC DNA]</scope>
    <source>
        <strain evidence="3 4">DSM 45823</strain>
    </source>
</reference>
<feature type="transmembrane region" description="Helical" evidence="1">
    <location>
        <begin position="98"/>
        <end position="119"/>
    </location>
</feature>
<comment type="caution">
    <text evidence="3">The sequence shown here is derived from an EMBL/GenBank/DDBJ whole genome shotgun (WGS) entry which is preliminary data.</text>
</comment>
<keyword evidence="1" id="KW-0472">Membrane</keyword>
<evidence type="ECO:0000256" key="1">
    <source>
        <dbReference type="SAM" id="Phobius"/>
    </source>
</evidence>
<dbReference type="InterPro" id="IPR002656">
    <property type="entry name" value="Acyl_transf_3_dom"/>
</dbReference>
<dbReference type="Proteomes" id="UP000539313">
    <property type="component" value="Unassembled WGS sequence"/>
</dbReference>
<sequence length="372" mass="41470">MTQLSDPGIAAPRAVQAQQAAQAPAPRPRKERDPYFDNAKFLAILLVVVGHSLVGLRDVPLAGAAYLTIYLFHMPLFILVTGYLSRNFTFGSGKARKLVLQLAVPYLLFEFLYSMYNWAVGGNELSLSLLDPYYLTWFLLALFWWRLSTPVWQQIRWPLAVAVGISLLSYLDDLGDELELHRTLGLLPFYVLGLLLRREHFALLHRPVARVLGALTLAGALAVAFVAHRHMAVDWVYWKHPHSEFGVDHLTGTAMRLAMMVVAVVLIAAFLSLVPRRRTWFTGLGAATLYAYLLHGFGTRLMTYSGFDDLEMWHSVPGVLAMAAIALAVGTLLCTPPVVRTFRWLVEPDAGRMFTGLRRPADSRNVPAGKGN</sequence>
<keyword evidence="4" id="KW-1185">Reference proteome</keyword>
<evidence type="ECO:0000313" key="3">
    <source>
        <dbReference type="EMBL" id="MBA9007946.1"/>
    </source>
</evidence>
<protein>
    <submittedName>
        <fullName evidence="3">Fucose 4-O-acetylase-like acetyltransferase</fullName>
    </submittedName>
</protein>